<comment type="caution">
    <text evidence="2">The sequence shown here is derived from an EMBL/GenBank/DDBJ whole genome shotgun (WGS) entry which is preliminary data.</text>
</comment>
<feature type="compositionally biased region" description="Polar residues" evidence="1">
    <location>
        <begin position="1"/>
        <end position="14"/>
    </location>
</feature>
<evidence type="ECO:0000313" key="3">
    <source>
        <dbReference type="Proteomes" id="UP000268093"/>
    </source>
</evidence>
<protein>
    <submittedName>
        <fullName evidence="2">Uncharacterized protein</fullName>
    </submittedName>
</protein>
<keyword evidence="3" id="KW-1185">Reference proteome</keyword>
<evidence type="ECO:0000256" key="1">
    <source>
        <dbReference type="SAM" id="MobiDB-lite"/>
    </source>
</evidence>
<accession>A0A433BHC8</accession>
<name>A0A433BHC8_9FUNG</name>
<reference evidence="2 3" key="1">
    <citation type="journal article" date="2018" name="New Phytol.">
        <title>Phylogenomics of Endogonaceae and evolution of mycorrhizas within Mucoromycota.</title>
        <authorList>
            <person name="Chang Y."/>
            <person name="Desiro A."/>
            <person name="Na H."/>
            <person name="Sandor L."/>
            <person name="Lipzen A."/>
            <person name="Clum A."/>
            <person name="Barry K."/>
            <person name="Grigoriev I.V."/>
            <person name="Martin F.M."/>
            <person name="Stajich J.E."/>
            <person name="Smith M.E."/>
            <person name="Bonito G."/>
            <person name="Spatafora J.W."/>
        </authorList>
    </citation>
    <scope>NUCLEOTIDE SEQUENCE [LARGE SCALE GENOMIC DNA]</scope>
    <source>
        <strain evidence="2 3">GMNB39</strain>
    </source>
</reference>
<dbReference type="Proteomes" id="UP000268093">
    <property type="component" value="Unassembled WGS sequence"/>
</dbReference>
<evidence type="ECO:0000313" key="2">
    <source>
        <dbReference type="EMBL" id="RUP25694.1"/>
    </source>
</evidence>
<sequence length="83" mass="9059">MFFSTQPHNFSPASTECGIHSPQPSASRIVIWLFRRVGCCMIGVITNKFPTTSILQNPLTCRVSSNNTASILVSHTPSEIGTH</sequence>
<gene>
    <name evidence="2" type="ORF">BC936DRAFT_138819</name>
</gene>
<dbReference type="EMBL" id="RBNI01013780">
    <property type="protein sequence ID" value="RUP25694.1"/>
    <property type="molecule type" value="Genomic_DNA"/>
</dbReference>
<proteinExistence type="predicted"/>
<feature type="region of interest" description="Disordered" evidence="1">
    <location>
        <begin position="1"/>
        <end position="21"/>
    </location>
</feature>
<organism evidence="2 3">
    <name type="scientific">Jimgerdemannia flammicorona</name>
    <dbReference type="NCBI Taxonomy" id="994334"/>
    <lineage>
        <taxon>Eukaryota</taxon>
        <taxon>Fungi</taxon>
        <taxon>Fungi incertae sedis</taxon>
        <taxon>Mucoromycota</taxon>
        <taxon>Mucoromycotina</taxon>
        <taxon>Endogonomycetes</taxon>
        <taxon>Endogonales</taxon>
        <taxon>Endogonaceae</taxon>
        <taxon>Jimgerdemannia</taxon>
    </lineage>
</organism>
<dbReference type="AlphaFoldDB" id="A0A433BHC8"/>